<proteinExistence type="predicted"/>
<dbReference type="EMBL" id="JAPESX010000739">
    <property type="protein sequence ID" value="KAJ8119918.1"/>
    <property type="molecule type" value="Genomic_DNA"/>
</dbReference>
<dbReference type="Proteomes" id="UP001153334">
    <property type="component" value="Unassembled WGS sequence"/>
</dbReference>
<keyword evidence="2" id="KW-1185">Reference proteome</keyword>
<gene>
    <name evidence="1" type="ORF">ONZ43_g3241</name>
</gene>
<sequence>MASPYQQQNQHPYQNIYPHSYQKPYQMPSQDLCQYPHTQTSNPIPHPQNGGSLTSTGNVAQPNSIQVPGGIHDSGTRVSNQVDMGAKITTFNFDIRNYNSRMRLEPGTIPGLGTSGSMDSPHYQPVSGDGPFRLLHETSSLKPSASRTPDNFTRPLELAAPVGNPAPQSSFSNIADISGSSAEALERFATDWPNEIFKALGIISMNHEIATAILKDYRRFIPKIFDRILNQIEIIETQKKMLVDELRDQDSLPEEVNRVLEKVAKILQYISRRVIKSTKDLKDVIIGKNKSKDAITKHKKRLLRKMKRLKSLGPTDHKLSAEIALNMELNMFSSNLDGILNAIHRFESLVSESLKVARSVSLSGINNVLVILDKFRMSRYTSASLYQQLGQMCPEHQEHRFYFHLQIEEGEDPEPQRVKFHLSVERKNIDEGGPKRIWFCALATLKKEEDDGSDWSSNASSSSILSILEPMQPSPVGGNDTSDSAKQVARSVLGFSPNLWPQERPLKNSDILILERKEGGMPEPLLEVNSTKAKLWETAEALGKARYQRANDQPEHMNPEQLASNQAHPAILLRLAIILLELAYLEEMPYLREIKPGYVDQQDESYKEVKRKCDPDRLNGADAYIRAVRHCFDFNGTIEEFFSNQEHQLRFYPYGST</sequence>
<comment type="caution">
    <text evidence="1">The sequence shown here is derived from an EMBL/GenBank/DDBJ whole genome shotgun (WGS) entry which is preliminary data.</text>
</comment>
<accession>A0ACC2IXP6</accession>
<organism evidence="1 2">
    <name type="scientific">Nemania bipapillata</name>
    <dbReference type="NCBI Taxonomy" id="110536"/>
    <lineage>
        <taxon>Eukaryota</taxon>
        <taxon>Fungi</taxon>
        <taxon>Dikarya</taxon>
        <taxon>Ascomycota</taxon>
        <taxon>Pezizomycotina</taxon>
        <taxon>Sordariomycetes</taxon>
        <taxon>Xylariomycetidae</taxon>
        <taxon>Xylariales</taxon>
        <taxon>Xylariaceae</taxon>
        <taxon>Nemania</taxon>
    </lineage>
</organism>
<name>A0ACC2IXP6_9PEZI</name>
<evidence type="ECO:0000313" key="1">
    <source>
        <dbReference type="EMBL" id="KAJ8119918.1"/>
    </source>
</evidence>
<evidence type="ECO:0000313" key="2">
    <source>
        <dbReference type="Proteomes" id="UP001153334"/>
    </source>
</evidence>
<protein>
    <submittedName>
        <fullName evidence="1">Uncharacterized protein</fullName>
    </submittedName>
</protein>
<reference evidence="1" key="1">
    <citation type="submission" date="2022-11" db="EMBL/GenBank/DDBJ databases">
        <title>Genome Sequence of Nemania bipapillata.</title>
        <authorList>
            <person name="Buettner E."/>
        </authorList>
    </citation>
    <scope>NUCLEOTIDE SEQUENCE</scope>
    <source>
        <strain evidence="1">CP14</strain>
    </source>
</reference>